<name>A0A0K9FB95_9BACI</name>
<dbReference type="GeneID" id="96597546"/>
<dbReference type="Proteomes" id="UP000037326">
    <property type="component" value="Unassembled WGS sequence"/>
</dbReference>
<evidence type="ECO:0000313" key="2">
    <source>
        <dbReference type="Proteomes" id="UP000037326"/>
    </source>
</evidence>
<evidence type="ECO:0000313" key="1">
    <source>
        <dbReference type="EMBL" id="KMY31482.1"/>
    </source>
</evidence>
<proteinExistence type="predicted"/>
<organism evidence="1 2">
    <name type="scientific">Lysinibacillus xylanilyticus</name>
    <dbReference type="NCBI Taxonomy" id="582475"/>
    <lineage>
        <taxon>Bacteria</taxon>
        <taxon>Bacillati</taxon>
        <taxon>Bacillota</taxon>
        <taxon>Bacilli</taxon>
        <taxon>Bacillales</taxon>
        <taxon>Bacillaceae</taxon>
        <taxon>Lysinibacillus</taxon>
    </lineage>
</organism>
<dbReference type="OrthoDB" id="2658190at2"/>
<dbReference type="EMBL" id="LFXJ01000005">
    <property type="protein sequence ID" value="KMY31482.1"/>
    <property type="molecule type" value="Genomic_DNA"/>
</dbReference>
<reference evidence="2" key="1">
    <citation type="submission" date="2015-07" db="EMBL/GenBank/DDBJ databases">
        <authorList>
            <consortium name="Consortium for Microbial Forensics and Genomics (microFORGE)"/>
            <person name="Knight B.M."/>
            <person name="Roberts D.P."/>
            <person name="Lin D."/>
            <person name="Hari K."/>
            <person name="Fletcher J."/>
            <person name="Melcher U."/>
            <person name="Blagden T."/>
            <person name="Winegar R.A."/>
        </authorList>
    </citation>
    <scope>NUCLEOTIDE SEQUENCE [LARGE SCALE GENOMIC DNA]</scope>
    <source>
        <strain evidence="2">DSM 23493</strain>
    </source>
</reference>
<accession>A0A0K9FB95</accession>
<evidence type="ECO:0008006" key="3">
    <source>
        <dbReference type="Google" id="ProtNLM"/>
    </source>
</evidence>
<sequence length="259" mass="30375">MKPDLFSIIMYPTVSLNTEETLRGIMDLLESNEKFTPTHWGNDERVKLKYNRDEIFEKVISEKRVSELYFYRDKSVKYSGRFNVNWSHRSFLKFDFHKTMSSKMWPAFFELSNQLAEIVKPCFGITHIFWPSSYPWNTEQERLQMWMNRCSYPVPVKFLPNGPLGIGTRTYMSSHVLEMFGKDFLLKSPGIVSELNWGGICLDILEKPFEASAESLLNNWVNIMEYLDSAQTMAIPSFDEDRMGVSFTPNQAWIKYLDS</sequence>
<dbReference type="AlphaFoldDB" id="A0A0K9FB95"/>
<gene>
    <name evidence="1" type="ORF">ACZ11_04400</name>
</gene>
<comment type="caution">
    <text evidence="1">The sequence shown here is derived from an EMBL/GenBank/DDBJ whole genome shotgun (WGS) entry which is preliminary data.</text>
</comment>
<dbReference type="PATRIC" id="fig|582475.4.peg.300"/>
<dbReference type="RefSeq" id="WP_049664081.1">
    <property type="nucleotide sequence ID" value="NZ_LFXJ01000005.1"/>
</dbReference>
<protein>
    <recommendedName>
        <fullName evidence="3">DUF3396 domain-containing protein</fullName>
    </recommendedName>
</protein>